<protein>
    <submittedName>
        <fullName evidence="1">Uncharacterized protein</fullName>
    </submittedName>
</protein>
<dbReference type="EMBL" id="JAWPEI010000009">
    <property type="protein sequence ID" value="KAK4716138.1"/>
    <property type="molecule type" value="Genomic_DNA"/>
</dbReference>
<accession>A0AAV9KS40</accession>
<organism evidence="1 2">
    <name type="scientific">Solanum pinnatisectum</name>
    <name type="common">tansyleaf nightshade</name>
    <dbReference type="NCBI Taxonomy" id="50273"/>
    <lineage>
        <taxon>Eukaryota</taxon>
        <taxon>Viridiplantae</taxon>
        <taxon>Streptophyta</taxon>
        <taxon>Embryophyta</taxon>
        <taxon>Tracheophyta</taxon>
        <taxon>Spermatophyta</taxon>
        <taxon>Magnoliopsida</taxon>
        <taxon>eudicotyledons</taxon>
        <taxon>Gunneridae</taxon>
        <taxon>Pentapetalae</taxon>
        <taxon>asterids</taxon>
        <taxon>lamiids</taxon>
        <taxon>Solanales</taxon>
        <taxon>Solanaceae</taxon>
        <taxon>Solanoideae</taxon>
        <taxon>Solaneae</taxon>
        <taxon>Solanum</taxon>
    </lineage>
</organism>
<proteinExistence type="predicted"/>
<gene>
    <name evidence="1" type="ORF">R3W88_014476</name>
</gene>
<reference evidence="1 2" key="1">
    <citation type="submission" date="2023-10" db="EMBL/GenBank/DDBJ databases">
        <title>Genome-Wide Identification Analysis in wild type Solanum Pinnatisectum Reveals Some Genes Defensing Phytophthora Infestans.</title>
        <authorList>
            <person name="Sun C."/>
        </authorList>
    </citation>
    <scope>NUCLEOTIDE SEQUENCE [LARGE SCALE GENOMIC DNA]</scope>
    <source>
        <strain evidence="1">LQN</strain>
        <tissue evidence="1">Leaf</tissue>
    </source>
</reference>
<dbReference type="Proteomes" id="UP001311915">
    <property type="component" value="Unassembled WGS sequence"/>
</dbReference>
<dbReference type="AlphaFoldDB" id="A0AAV9KS40"/>
<comment type="caution">
    <text evidence="1">The sequence shown here is derived from an EMBL/GenBank/DDBJ whole genome shotgun (WGS) entry which is preliminary data.</text>
</comment>
<name>A0AAV9KS40_9SOLN</name>
<evidence type="ECO:0000313" key="1">
    <source>
        <dbReference type="EMBL" id="KAK4716138.1"/>
    </source>
</evidence>
<keyword evidence="2" id="KW-1185">Reference proteome</keyword>
<evidence type="ECO:0000313" key="2">
    <source>
        <dbReference type="Proteomes" id="UP001311915"/>
    </source>
</evidence>
<sequence>MWEFHFQIFVQGKSLSNILDGSTTEPNEDNEKLSLVDKEIQSYYARVMTI</sequence>